<dbReference type="GO" id="GO:0000922">
    <property type="term" value="C:spindle pole"/>
    <property type="evidence" value="ECO:0007669"/>
    <property type="project" value="UniProtKB-SubCell"/>
</dbReference>
<feature type="region of interest" description="Disordered" evidence="8">
    <location>
        <begin position="80"/>
        <end position="123"/>
    </location>
</feature>
<keyword evidence="3" id="KW-0493">Microtubule</keyword>
<dbReference type="VEuPathDB" id="VectorBase:AAEL008715"/>
<dbReference type="InterPro" id="IPR050304">
    <property type="entry name" value="MT-severing_AAA_ATPase"/>
</dbReference>
<dbReference type="Pfam" id="PF00004">
    <property type="entry name" value="AAA"/>
    <property type="match status" value="1"/>
</dbReference>
<keyword evidence="7" id="KW-0413">Isomerase</keyword>
<evidence type="ECO:0000313" key="11">
    <source>
        <dbReference type="Proteomes" id="UP000008820"/>
    </source>
</evidence>
<feature type="domain" description="AAA+ ATPase" evidence="9">
    <location>
        <begin position="240"/>
        <end position="380"/>
    </location>
</feature>
<gene>
    <name evidence="10" type="primary">5570967</name>
</gene>
<evidence type="ECO:0000256" key="8">
    <source>
        <dbReference type="SAM" id="MobiDB-lite"/>
    </source>
</evidence>
<evidence type="ECO:0000256" key="3">
    <source>
        <dbReference type="ARBA" id="ARBA00022701"/>
    </source>
</evidence>
<keyword evidence="5" id="KW-0067">ATP-binding</keyword>
<keyword evidence="4" id="KW-0547">Nucleotide-binding</keyword>
<dbReference type="InterPro" id="IPR003593">
    <property type="entry name" value="AAA+_ATPase"/>
</dbReference>
<organism evidence="10 11">
    <name type="scientific">Aedes aegypti</name>
    <name type="common">Yellowfever mosquito</name>
    <name type="synonym">Culex aegypti</name>
    <dbReference type="NCBI Taxonomy" id="7159"/>
    <lineage>
        <taxon>Eukaryota</taxon>
        <taxon>Metazoa</taxon>
        <taxon>Ecdysozoa</taxon>
        <taxon>Arthropoda</taxon>
        <taxon>Hexapoda</taxon>
        <taxon>Insecta</taxon>
        <taxon>Pterygota</taxon>
        <taxon>Neoptera</taxon>
        <taxon>Endopterygota</taxon>
        <taxon>Diptera</taxon>
        <taxon>Nematocera</taxon>
        <taxon>Culicoidea</taxon>
        <taxon>Culicidae</taxon>
        <taxon>Culicinae</taxon>
        <taxon>Aedini</taxon>
        <taxon>Aedes</taxon>
        <taxon>Stegomyia</taxon>
    </lineage>
</organism>
<keyword evidence="11" id="KW-1185">Reference proteome</keyword>
<dbReference type="PANTHER" id="PTHR23074">
    <property type="entry name" value="AAA DOMAIN-CONTAINING"/>
    <property type="match status" value="1"/>
</dbReference>
<evidence type="ECO:0000256" key="2">
    <source>
        <dbReference type="ARBA" id="ARBA00022490"/>
    </source>
</evidence>
<keyword evidence="6" id="KW-0206">Cytoskeleton</keyword>
<dbReference type="FunFam" id="3.40.50.300:FF:001003">
    <property type="entry name" value="Vacuolar protein sorting-associated protein 4"/>
    <property type="match status" value="1"/>
</dbReference>
<reference evidence="10" key="2">
    <citation type="submission" date="2020-05" db="UniProtKB">
        <authorList>
            <consortium name="EnsemblMetazoa"/>
        </authorList>
    </citation>
    <scope>IDENTIFICATION</scope>
    <source>
        <strain evidence="10">LVP_AGWG</strain>
    </source>
</reference>
<dbReference type="SUPFAM" id="SSF52540">
    <property type="entry name" value="P-loop containing nucleoside triphosphate hydrolases"/>
    <property type="match status" value="1"/>
</dbReference>
<dbReference type="GO" id="GO:0016887">
    <property type="term" value="F:ATP hydrolysis activity"/>
    <property type="evidence" value="ECO:0007669"/>
    <property type="project" value="InterPro"/>
</dbReference>
<dbReference type="InterPro" id="IPR006594">
    <property type="entry name" value="LisH"/>
</dbReference>
<evidence type="ECO:0000256" key="4">
    <source>
        <dbReference type="ARBA" id="ARBA00022741"/>
    </source>
</evidence>
<dbReference type="GO" id="GO:0016853">
    <property type="term" value="F:isomerase activity"/>
    <property type="evidence" value="ECO:0007669"/>
    <property type="project" value="UniProtKB-KW"/>
</dbReference>
<dbReference type="PROSITE" id="PS50896">
    <property type="entry name" value="LISH"/>
    <property type="match status" value="1"/>
</dbReference>
<reference evidence="10 11" key="1">
    <citation type="submission" date="2017-06" db="EMBL/GenBank/DDBJ databases">
        <title>Aedes aegypti genome working group (AGWG) sequencing and assembly.</title>
        <authorList>
            <consortium name="Aedes aegypti Genome Working Group (AGWG)"/>
            <person name="Matthews B.J."/>
        </authorList>
    </citation>
    <scope>NUCLEOTIDE SEQUENCE [LARGE SCALE GENOMIC DNA]</scope>
    <source>
        <strain evidence="10 11">LVP_AGWG</strain>
    </source>
</reference>
<comment type="subcellular location">
    <subcellularLocation>
        <location evidence="1">Cytoplasm</location>
        <location evidence="1">Cytoskeleton</location>
        <location evidence="1">Spindle pole</location>
    </subcellularLocation>
</comment>
<name>A0A1S4FKJ4_AEDAE</name>
<evidence type="ECO:0000256" key="1">
    <source>
        <dbReference type="ARBA" id="ARBA00004647"/>
    </source>
</evidence>
<accession>A0A1S4FKJ4</accession>
<dbReference type="Proteomes" id="UP000008820">
    <property type="component" value="Chromosome 3"/>
</dbReference>
<dbReference type="FunCoup" id="A0A1S4FKJ4">
    <property type="interactions" value="7"/>
</dbReference>
<dbReference type="SMART" id="SM00382">
    <property type="entry name" value="AAA"/>
    <property type="match status" value="1"/>
</dbReference>
<dbReference type="EnsemblMetazoa" id="AAEL008715-RA">
    <property type="protein sequence ID" value="AAEL008715-PA"/>
    <property type="gene ID" value="AAEL008715"/>
</dbReference>
<proteinExistence type="predicted"/>
<dbReference type="Gene3D" id="1.10.8.60">
    <property type="match status" value="1"/>
</dbReference>
<dbReference type="GO" id="GO:0005524">
    <property type="term" value="F:ATP binding"/>
    <property type="evidence" value="ECO:0007669"/>
    <property type="project" value="UniProtKB-KW"/>
</dbReference>
<dbReference type="OrthoDB" id="191529at2759"/>
<evidence type="ECO:0000256" key="5">
    <source>
        <dbReference type="ARBA" id="ARBA00022840"/>
    </source>
</evidence>
<dbReference type="InParanoid" id="A0A1S4FKJ4"/>
<evidence type="ECO:0000259" key="9">
    <source>
        <dbReference type="SMART" id="SM00382"/>
    </source>
</evidence>
<dbReference type="Gene3D" id="3.40.50.300">
    <property type="entry name" value="P-loop containing nucleotide triphosphate hydrolases"/>
    <property type="match status" value="1"/>
</dbReference>
<evidence type="ECO:0000256" key="7">
    <source>
        <dbReference type="ARBA" id="ARBA00023235"/>
    </source>
</evidence>
<evidence type="ECO:0000313" key="10">
    <source>
        <dbReference type="EnsemblMetazoa" id="AAEL008715-PA"/>
    </source>
</evidence>
<keyword evidence="2" id="KW-0963">Cytoplasm</keyword>
<feature type="compositionally biased region" description="Polar residues" evidence="8">
    <location>
        <begin position="83"/>
        <end position="96"/>
    </location>
</feature>
<evidence type="ECO:0000256" key="6">
    <source>
        <dbReference type="ARBA" id="ARBA00023212"/>
    </source>
</evidence>
<dbReference type="AlphaFoldDB" id="A0A1S4FKJ4"/>
<dbReference type="InterPro" id="IPR027417">
    <property type="entry name" value="P-loop_NTPase"/>
</dbReference>
<protein>
    <recommendedName>
        <fullName evidence="9">AAA+ ATPase domain-containing protein</fullName>
    </recommendedName>
</protein>
<dbReference type="GO" id="GO:0005874">
    <property type="term" value="C:microtubule"/>
    <property type="evidence" value="ECO:0007669"/>
    <property type="project" value="UniProtKB-KW"/>
</dbReference>
<dbReference type="InterPro" id="IPR041569">
    <property type="entry name" value="AAA_lid_3"/>
</dbReference>
<dbReference type="PANTHER" id="PTHR23074:SF78">
    <property type="entry name" value="KATANIN P60 ATPASE-CONTAINING SUBUNIT A-LIKE 2"/>
    <property type="match status" value="1"/>
</dbReference>
<dbReference type="InterPro" id="IPR003959">
    <property type="entry name" value="ATPase_AAA_core"/>
</dbReference>
<dbReference type="Pfam" id="PF17862">
    <property type="entry name" value="AAA_lid_3"/>
    <property type="match status" value="1"/>
</dbReference>
<sequence>MSFEQDKRSMYERRRNILYLVSHYFSIVGLTQSRQALLDETHLTEEFEVCDNIDLDTIYQEYCSYYSLKFGKQPRIVKKNESHPLNSTPALPQRKQSAYKKRQHPTVKPQPLSPRGEPEPESEFKCLGNNLTVSQVFNPNQASPSKTREASGMASAKVQENGASTAATLVPNLRPFIRLHENFTSEWKELADAVCRDLIKKDLHQRWDHVKGLDQPIALLKESVITPLKYPELFVGLTKPWRCILLHGPPGTGKTMLARTLCSETRDSITFFNATASTLISKWRGESEKLIRVLYDVAQFYAPSIIFIDEFDGLASRRDSIGEHEASKRFKNEFLALIDGLDSEMDEERVFLLGSTNIPWDIDPAFLRRFEKKILIDVPNVEGRMAIVHELLPVTMKWDRKQLEEISKRTENFTGDEIRIACKEASMMMVREKIEQNCETNGKTFTASSPDEIQYSQLLSALQQIQPATLPMIEKHREWNRNYGNKT</sequence>